<name>A0A9J6H9U7_HAELO</name>
<sequence length="148" mass="15838">MSSQNDPLSGGDPPPSAATAQQRPISRSCLLLPCSVVVIAVDAHVGTRLPEPSRSDGGSPTPGAVIALPELTSPTPSTRLDQSKNGQRKFFNTRHSAHGPVIDFRTWQDGNDMGLLITAVHQFLRGACDCAVLLLPISFVEEKLDHFE</sequence>
<evidence type="ECO:0000313" key="2">
    <source>
        <dbReference type="EMBL" id="KAH9383826.1"/>
    </source>
</evidence>
<feature type="region of interest" description="Disordered" evidence="1">
    <location>
        <begin position="48"/>
        <end position="86"/>
    </location>
</feature>
<dbReference type="EMBL" id="JABSTR010001252">
    <property type="protein sequence ID" value="KAH9383826.1"/>
    <property type="molecule type" value="Genomic_DNA"/>
</dbReference>
<proteinExistence type="predicted"/>
<dbReference type="AlphaFoldDB" id="A0A9J6H9U7"/>
<evidence type="ECO:0000256" key="1">
    <source>
        <dbReference type="SAM" id="MobiDB-lite"/>
    </source>
</evidence>
<gene>
    <name evidence="2" type="ORF">HPB48_025596</name>
</gene>
<dbReference type="VEuPathDB" id="VectorBase:HLOH_050391"/>
<protein>
    <submittedName>
        <fullName evidence="2">Uncharacterized protein</fullName>
    </submittedName>
</protein>
<reference evidence="2 3" key="1">
    <citation type="journal article" date="2020" name="Cell">
        <title>Large-Scale Comparative Analyses of Tick Genomes Elucidate Their Genetic Diversity and Vector Capacities.</title>
        <authorList>
            <consortium name="Tick Genome and Microbiome Consortium (TIGMIC)"/>
            <person name="Jia N."/>
            <person name="Wang J."/>
            <person name="Shi W."/>
            <person name="Du L."/>
            <person name="Sun Y."/>
            <person name="Zhan W."/>
            <person name="Jiang J.F."/>
            <person name="Wang Q."/>
            <person name="Zhang B."/>
            <person name="Ji P."/>
            <person name="Bell-Sakyi L."/>
            <person name="Cui X.M."/>
            <person name="Yuan T.T."/>
            <person name="Jiang B.G."/>
            <person name="Yang W.F."/>
            <person name="Lam T.T."/>
            <person name="Chang Q.C."/>
            <person name="Ding S.J."/>
            <person name="Wang X.J."/>
            <person name="Zhu J.G."/>
            <person name="Ruan X.D."/>
            <person name="Zhao L."/>
            <person name="Wei J.T."/>
            <person name="Ye R.Z."/>
            <person name="Que T.C."/>
            <person name="Du C.H."/>
            <person name="Zhou Y.H."/>
            <person name="Cheng J.X."/>
            <person name="Dai P.F."/>
            <person name="Guo W.B."/>
            <person name="Han X.H."/>
            <person name="Huang E.J."/>
            <person name="Li L.F."/>
            <person name="Wei W."/>
            <person name="Gao Y.C."/>
            <person name="Liu J.Z."/>
            <person name="Shao H.Z."/>
            <person name="Wang X."/>
            <person name="Wang C.C."/>
            <person name="Yang T.C."/>
            <person name="Huo Q.B."/>
            <person name="Li W."/>
            <person name="Chen H.Y."/>
            <person name="Chen S.E."/>
            <person name="Zhou L.G."/>
            <person name="Ni X.B."/>
            <person name="Tian J.H."/>
            <person name="Sheng Y."/>
            <person name="Liu T."/>
            <person name="Pan Y.S."/>
            <person name="Xia L.Y."/>
            <person name="Li J."/>
            <person name="Zhao F."/>
            <person name="Cao W.C."/>
        </authorList>
    </citation>
    <scope>NUCLEOTIDE SEQUENCE [LARGE SCALE GENOMIC DNA]</scope>
    <source>
        <strain evidence="2">HaeL-2018</strain>
    </source>
</reference>
<keyword evidence="3" id="KW-1185">Reference proteome</keyword>
<comment type="caution">
    <text evidence="2">The sequence shown here is derived from an EMBL/GenBank/DDBJ whole genome shotgun (WGS) entry which is preliminary data.</text>
</comment>
<accession>A0A9J6H9U7</accession>
<evidence type="ECO:0000313" key="3">
    <source>
        <dbReference type="Proteomes" id="UP000821853"/>
    </source>
</evidence>
<organism evidence="2 3">
    <name type="scientific">Haemaphysalis longicornis</name>
    <name type="common">Bush tick</name>
    <dbReference type="NCBI Taxonomy" id="44386"/>
    <lineage>
        <taxon>Eukaryota</taxon>
        <taxon>Metazoa</taxon>
        <taxon>Ecdysozoa</taxon>
        <taxon>Arthropoda</taxon>
        <taxon>Chelicerata</taxon>
        <taxon>Arachnida</taxon>
        <taxon>Acari</taxon>
        <taxon>Parasitiformes</taxon>
        <taxon>Ixodida</taxon>
        <taxon>Ixodoidea</taxon>
        <taxon>Ixodidae</taxon>
        <taxon>Haemaphysalinae</taxon>
        <taxon>Haemaphysalis</taxon>
    </lineage>
</organism>
<feature type="compositionally biased region" description="Polar residues" evidence="1">
    <location>
        <begin position="72"/>
        <end position="85"/>
    </location>
</feature>
<feature type="region of interest" description="Disordered" evidence="1">
    <location>
        <begin position="1"/>
        <end position="22"/>
    </location>
</feature>
<dbReference type="Proteomes" id="UP000821853">
    <property type="component" value="Unassembled WGS sequence"/>
</dbReference>